<keyword evidence="1" id="KW-0433">Leucine-rich repeat</keyword>
<dbReference type="Gene3D" id="2.60.40.10">
    <property type="entry name" value="Immunoglobulins"/>
    <property type="match status" value="1"/>
</dbReference>
<keyword evidence="2" id="KW-0677">Repeat</keyword>
<feature type="compositionally biased region" description="Low complexity" evidence="3">
    <location>
        <begin position="370"/>
        <end position="387"/>
    </location>
</feature>
<feature type="domain" description="S-layer protein C-terminal" evidence="5">
    <location>
        <begin position="526"/>
        <end position="575"/>
    </location>
</feature>
<evidence type="ECO:0000256" key="3">
    <source>
        <dbReference type="SAM" id="MobiDB-lite"/>
    </source>
</evidence>
<dbReference type="InterPro" id="IPR013783">
    <property type="entry name" value="Ig-like_fold"/>
</dbReference>
<protein>
    <recommendedName>
        <fullName evidence="9">Surface layer protein A domain-containing protein</fullName>
    </recommendedName>
</protein>
<dbReference type="InterPro" id="IPR025875">
    <property type="entry name" value="Leu-rich_rpt_4"/>
</dbReference>
<dbReference type="InterPro" id="IPR032675">
    <property type="entry name" value="LRR_dom_sf"/>
</dbReference>
<accession>A0A0R1J9Z1</accession>
<organism evidence="7 8">
    <name type="scientific">Companilactobacillus tucceti DSM 20183</name>
    <dbReference type="NCBI Taxonomy" id="1423811"/>
    <lineage>
        <taxon>Bacteria</taxon>
        <taxon>Bacillati</taxon>
        <taxon>Bacillota</taxon>
        <taxon>Bacilli</taxon>
        <taxon>Lactobacillales</taxon>
        <taxon>Lactobacillaceae</taxon>
        <taxon>Companilactobacillus</taxon>
    </lineage>
</organism>
<dbReference type="PANTHER" id="PTHR46652:SF3">
    <property type="entry name" value="LEUCINE-RICH REPEAT-CONTAINING PROTEIN 9"/>
    <property type="match status" value="1"/>
</dbReference>
<dbReference type="Pfam" id="PF07523">
    <property type="entry name" value="Big_3"/>
    <property type="match status" value="1"/>
</dbReference>
<keyword evidence="8" id="KW-1185">Reference proteome</keyword>
<proteinExistence type="predicted"/>
<dbReference type="AlphaFoldDB" id="A0A0R1J9Z1"/>
<dbReference type="Proteomes" id="UP000050929">
    <property type="component" value="Unassembled WGS sequence"/>
</dbReference>
<dbReference type="PATRIC" id="fig|1423811.3.peg.1706"/>
<dbReference type="PANTHER" id="PTHR46652">
    <property type="entry name" value="LEUCINE-RICH REPEAT AND IQ DOMAIN-CONTAINING PROTEIN 1-RELATED"/>
    <property type="match status" value="1"/>
</dbReference>
<dbReference type="STRING" id="1423811.FC72_GL001671"/>
<evidence type="ECO:0000259" key="5">
    <source>
        <dbReference type="Pfam" id="PF03217"/>
    </source>
</evidence>
<feature type="domain" description="Ig-like" evidence="6">
    <location>
        <begin position="301"/>
        <end position="365"/>
    </location>
</feature>
<keyword evidence="4" id="KW-0732">Signal</keyword>
<dbReference type="EMBL" id="AZDG01000005">
    <property type="protein sequence ID" value="KRK65044.1"/>
    <property type="molecule type" value="Genomic_DNA"/>
</dbReference>
<evidence type="ECO:0000256" key="2">
    <source>
        <dbReference type="ARBA" id="ARBA00022737"/>
    </source>
</evidence>
<dbReference type="OrthoDB" id="2259885at2"/>
<name>A0A0R1J9Z1_9LACO</name>
<evidence type="ECO:0000256" key="1">
    <source>
        <dbReference type="ARBA" id="ARBA00022614"/>
    </source>
</evidence>
<sequence length="583" mass="63235">MKKSMSMIVTGLAAGALLTSSMVNIPIIQAANVESSTKESNKSDVDENGISESLKAALVSKGYYGSKDEVTPEALSTLNPSGMGLSLVLSGITDISGLQYATSLKRLDLGFNKITDLSPLEGLNLEWLSINNNSNLSDISPIENMTSLTYLHAESDNISDISPLKSLVNLTNLKISDNHVTDFSVLNNFNWDSKSLTVTPQTVIEDSKQLNQNSFDIDLNDYLSSGGSISNATASLKNTDADVSLDDSTNIVSVSNIKASDTLTINFDETININGNDQVVKMTITQPYSIGKGSITTKPVTMNVGDKWDNSLGFVSATAPFNEELTINDFDVDTGNLDTDTEGTYTVTYTSKDYPDITGTSEVTVEKGSDNSGGNNSGNNNGSNTSNVTEIDEMLLSSKKTDSIAIYDVNGNKTSDKTLDGVTDFSTTKKNVVNGITYYQVGDDEWVKASDVAEYFEYSGIVQTNSDSIKKLSNLNGETSNRGLEKTTDWQADRYTYINGEKHYRVSSNEWVKANDTLEITPVNGVLRINSETKLYHDNGQKSDRGLAKDSDFVTDKKATINGETMYRVSTNEWVPESAVTLN</sequence>
<feature type="domain" description="S-layer protein C-terminal" evidence="5">
    <location>
        <begin position="405"/>
        <end position="450"/>
    </location>
</feature>
<feature type="chain" id="PRO_5006405916" description="Surface layer protein A domain-containing protein" evidence="4">
    <location>
        <begin position="31"/>
        <end position="583"/>
    </location>
</feature>
<feature type="signal peptide" evidence="4">
    <location>
        <begin position="1"/>
        <end position="30"/>
    </location>
</feature>
<evidence type="ECO:0000313" key="8">
    <source>
        <dbReference type="Proteomes" id="UP000050929"/>
    </source>
</evidence>
<evidence type="ECO:0000313" key="7">
    <source>
        <dbReference type="EMBL" id="KRK65044.1"/>
    </source>
</evidence>
<dbReference type="Pfam" id="PF03217">
    <property type="entry name" value="SlpA"/>
    <property type="match status" value="2"/>
</dbReference>
<dbReference type="InterPro" id="IPR050836">
    <property type="entry name" value="SDS22/Internalin_LRR"/>
</dbReference>
<dbReference type="InterPro" id="IPR022038">
    <property type="entry name" value="Ig-like_bact"/>
</dbReference>
<dbReference type="RefSeq" id="WP_057764798.1">
    <property type="nucleotide sequence ID" value="NZ_AZDG01000005.1"/>
</dbReference>
<dbReference type="Gene3D" id="3.80.10.10">
    <property type="entry name" value="Ribonuclease Inhibitor"/>
    <property type="match status" value="1"/>
</dbReference>
<dbReference type="SUPFAM" id="SSF52058">
    <property type="entry name" value="L domain-like"/>
    <property type="match status" value="1"/>
</dbReference>
<dbReference type="InterPro" id="IPR024968">
    <property type="entry name" value="SlpA_C_lactobacillus"/>
</dbReference>
<evidence type="ECO:0000256" key="4">
    <source>
        <dbReference type="SAM" id="SignalP"/>
    </source>
</evidence>
<reference evidence="7 8" key="1">
    <citation type="journal article" date="2015" name="Genome Announc.">
        <title>Expanding the biotechnology potential of lactobacilli through comparative genomics of 213 strains and associated genera.</title>
        <authorList>
            <person name="Sun Z."/>
            <person name="Harris H.M."/>
            <person name="McCann A."/>
            <person name="Guo C."/>
            <person name="Argimon S."/>
            <person name="Zhang W."/>
            <person name="Yang X."/>
            <person name="Jeffery I.B."/>
            <person name="Cooney J.C."/>
            <person name="Kagawa T.F."/>
            <person name="Liu W."/>
            <person name="Song Y."/>
            <person name="Salvetti E."/>
            <person name="Wrobel A."/>
            <person name="Rasinkangas P."/>
            <person name="Parkhill J."/>
            <person name="Rea M.C."/>
            <person name="O'Sullivan O."/>
            <person name="Ritari J."/>
            <person name="Douillard F.P."/>
            <person name="Paul Ross R."/>
            <person name="Yang R."/>
            <person name="Briner A.E."/>
            <person name="Felis G.E."/>
            <person name="de Vos W.M."/>
            <person name="Barrangou R."/>
            <person name="Klaenhammer T.R."/>
            <person name="Caufield P.W."/>
            <person name="Cui Y."/>
            <person name="Zhang H."/>
            <person name="O'Toole P.W."/>
        </authorList>
    </citation>
    <scope>NUCLEOTIDE SEQUENCE [LARGE SCALE GENOMIC DNA]</scope>
    <source>
        <strain evidence="7 8">DSM 20183</strain>
    </source>
</reference>
<dbReference type="PROSITE" id="PS51450">
    <property type="entry name" value="LRR"/>
    <property type="match status" value="1"/>
</dbReference>
<comment type="caution">
    <text evidence="7">The sequence shown here is derived from an EMBL/GenBank/DDBJ whole genome shotgun (WGS) entry which is preliminary data.</text>
</comment>
<evidence type="ECO:0000259" key="6">
    <source>
        <dbReference type="Pfam" id="PF07523"/>
    </source>
</evidence>
<evidence type="ECO:0008006" key="9">
    <source>
        <dbReference type="Google" id="ProtNLM"/>
    </source>
</evidence>
<gene>
    <name evidence="7" type="ORF">FC72_GL001671</name>
</gene>
<feature type="region of interest" description="Disordered" evidence="3">
    <location>
        <begin position="356"/>
        <end position="387"/>
    </location>
</feature>
<dbReference type="InterPro" id="IPR001611">
    <property type="entry name" value="Leu-rich_rpt"/>
</dbReference>
<dbReference type="Pfam" id="PF12799">
    <property type="entry name" value="LRR_4"/>
    <property type="match status" value="1"/>
</dbReference>